<gene>
    <name evidence="1" type="ORF">HanXRQr2_Chr04g0160741</name>
</gene>
<comment type="caution">
    <text evidence="1">The sequence shown here is derived from an EMBL/GenBank/DDBJ whole genome shotgun (WGS) entry which is preliminary data.</text>
</comment>
<keyword evidence="2" id="KW-1185">Reference proteome</keyword>
<dbReference type="Gramene" id="mRNA:HanXRQr2_Chr04g0160741">
    <property type="protein sequence ID" value="CDS:HanXRQr2_Chr04g0160741.1"/>
    <property type="gene ID" value="HanXRQr2_Chr04g0160741"/>
</dbReference>
<dbReference type="AlphaFoldDB" id="A0A9K3J7A4"/>
<dbReference type="Proteomes" id="UP000215914">
    <property type="component" value="Unassembled WGS sequence"/>
</dbReference>
<proteinExistence type="predicted"/>
<evidence type="ECO:0000313" key="2">
    <source>
        <dbReference type="Proteomes" id="UP000215914"/>
    </source>
</evidence>
<reference evidence="1" key="2">
    <citation type="submission" date="2020-06" db="EMBL/GenBank/DDBJ databases">
        <title>Helianthus annuus Genome sequencing and assembly Release 2.</title>
        <authorList>
            <person name="Gouzy J."/>
            <person name="Langlade N."/>
            <person name="Munos S."/>
        </authorList>
    </citation>
    <scope>NUCLEOTIDE SEQUENCE</scope>
    <source>
        <tissue evidence="1">Leaves</tissue>
    </source>
</reference>
<sequence>MPRNAYLTLKCVYDDFRKNWATTNDNEWIPYKILTILTKAKFIHITYTYECGFVKTSCFRTS</sequence>
<organism evidence="1 2">
    <name type="scientific">Helianthus annuus</name>
    <name type="common">Common sunflower</name>
    <dbReference type="NCBI Taxonomy" id="4232"/>
    <lineage>
        <taxon>Eukaryota</taxon>
        <taxon>Viridiplantae</taxon>
        <taxon>Streptophyta</taxon>
        <taxon>Embryophyta</taxon>
        <taxon>Tracheophyta</taxon>
        <taxon>Spermatophyta</taxon>
        <taxon>Magnoliopsida</taxon>
        <taxon>eudicotyledons</taxon>
        <taxon>Gunneridae</taxon>
        <taxon>Pentapetalae</taxon>
        <taxon>asterids</taxon>
        <taxon>campanulids</taxon>
        <taxon>Asterales</taxon>
        <taxon>Asteraceae</taxon>
        <taxon>Asteroideae</taxon>
        <taxon>Heliantheae alliance</taxon>
        <taxon>Heliantheae</taxon>
        <taxon>Helianthus</taxon>
    </lineage>
</organism>
<name>A0A9K3J7A4_HELAN</name>
<evidence type="ECO:0000313" key="1">
    <source>
        <dbReference type="EMBL" id="KAF5809727.1"/>
    </source>
</evidence>
<protein>
    <submittedName>
        <fullName evidence="1">Uncharacterized protein</fullName>
    </submittedName>
</protein>
<reference evidence="1" key="1">
    <citation type="journal article" date="2017" name="Nature">
        <title>The sunflower genome provides insights into oil metabolism, flowering and Asterid evolution.</title>
        <authorList>
            <person name="Badouin H."/>
            <person name="Gouzy J."/>
            <person name="Grassa C.J."/>
            <person name="Murat F."/>
            <person name="Staton S.E."/>
            <person name="Cottret L."/>
            <person name="Lelandais-Briere C."/>
            <person name="Owens G.L."/>
            <person name="Carrere S."/>
            <person name="Mayjonade B."/>
            <person name="Legrand L."/>
            <person name="Gill N."/>
            <person name="Kane N.C."/>
            <person name="Bowers J.E."/>
            <person name="Hubner S."/>
            <person name="Bellec A."/>
            <person name="Berard A."/>
            <person name="Berges H."/>
            <person name="Blanchet N."/>
            <person name="Boniface M.C."/>
            <person name="Brunel D."/>
            <person name="Catrice O."/>
            <person name="Chaidir N."/>
            <person name="Claudel C."/>
            <person name="Donnadieu C."/>
            <person name="Faraut T."/>
            <person name="Fievet G."/>
            <person name="Helmstetter N."/>
            <person name="King M."/>
            <person name="Knapp S.J."/>
            <person name="Lai Z."/>
            <person name="Le Paslier M.C."/>
            <person name="Lippi Y."/>
            <person name="Lorenzon L."/>
            <person name="Mandel J.R."/>
            <person name="Marage G."/>
            <person name="Marchand G."/>
            <person name="Marquand E."/>
            <person name="Bret-Mestries E."/>
            <person name="Morien E."/>
            <person name="Nambeesan S."/>
            <person name="Nguyen T."/>
            <person name="Pegot-Espagnet P."/>
            <person name="Pouilly N."/>
            <person name="Raftis F."/>
            <person name="Sallet E."/>
            <person name="Schiex T."/>
            <person name="Thomas J."/>
            <person name="Vandecasteele C."/>
            <person name="Vares D."/>
            <person name="Vear F."/>
            <person name="Vautrin S."/>
            <person name="Crespi M."/>
            <person name="Mangin B."/>
            <person name="Burke J.M."/>
            <person name="Salse J."/>
            <person name="Munos S."/>
            <person name="Vincourt P."/>
            <person name="Rieseberg L.H."/>
            <person name="Langlade N.B."/>
        </authorList>
    </citation>
    <scope>NUCLEOTIDE SEQUENCE</scope>
    <source>
        <tissue evidence="1">Leaves</tissue>
    </source>
</reference>
<dbReference type="EMBL" id="MNCJ02000319">
    <property type="protein sequence ID" value="KAF5809727.1"/>
    <property type="molecule type" value="Genomic_DNA"/>
</dbReference>
<accession>A0A9K3J7A4</accession>